<dbReference type="PANTHER" id="PTHR22890">
    <property type="entry name" value="MEDIATOR OF RNA POLYMERASE II TRANSCRIPTION SUBUNIT 11"/>
    <property type="match status" value="1"/>
</dbReference>
<protein>
    <recommendedName>
        <fullName evidence="3 9">Mediator of RNA polymerase II transcription subunit 11</fullName>
    </recommendedName>
    <alternativeName>
        <fullName evidence="8 9">Mediator complex subunit 11</fullName>
    </alternativeName>
</protein>
<evidence type="ECO:0000256" key="9">
    <source>
        <dbReference type="RuleBase" id="RU364147"/>
    </source>
</evidence>
<evidence type="ECO:0000313" key="11">
    <source>
        <dbReference type="EMBL" id="VEN34582.1"/>
    </source>
</evidence>
<comment type="subunit">
    <text evidence="9">Component of the Mediator complex.</text>
</comment>
<evidence type="ECO:0000256" key="5">
    <source>
        <dbReference type="ARBA" id="ARBA00023159"/>
    </source>
</evidence>
<evidence type="ECO:0000256" key="8">
    <source>
        <dbReference type="ARBA" id="ARBA00032011"/>
    </source>
</evidence>
<keyword evidence="7 9" id="KW-0539">Nucleus</keyword>
<evidence type="ECO:0000256" key="1">
    <source>
        <dbReference type="ARBA" id="ARBA00004123"/>
    </source>
</evidence>
<feature type="compositionally biased region" description="Polar residues" evidence="10">
    <location>
        <begin position="134"/>
        <end position="148"/>
    </location>
</feature>
<dbReference type="Pfam" id="PF10280">
    <property type="entry name" value="Med11"/>
    <property type="match status" value="1"/>
</dbReference>
<accession>A0A653BG78</accession>
<sequence>MTAPMERIQVLDSIEKDIITCLHSAGQVFVELSKEKSSLKQAENHTQMFLKTLSAVENKLTDQINYLTQVSTGQPHEGSGYASQKVLQMAWHRLEHARSRVNELDRIKVKHVQGRPTAATTAMTHRASGAPVGQNATASGGQPQQAPTSAVPPQAGVQGAGAGSGAVGSQQSGANN</sequence>
<dbReference type="AlphaFoldDB" id="A0A653BG78"/>
<dbReference type="GO" id="GO:0006357">
    <property type="term" value="P:regulation of transcription by RNA polymerase II"/>
    <property type="evidence" value="ECO:0007669"/>
    <property type="project" value="InterPro"/>
</dbReference>
<evidence type="ECO:0000313" key="12">
    <source>
        <dbReference type="Proteomes" id="UP000410492"/>
    </source>
</evidence>
<dbReference type="EMBL" id="CAACVG010000838">
    <property type="protein sequence ID" value="VEN34582.1"/>
    <property type="molecule type" value="Genomic_DNA"/>
</dbReference>
<dbReference type="OrthoDB" id="5418434at2759"/>
<keyword evidence="12" id="KW-1185">Reference proteome</keyword>
<organism evidence="11 12">
    <name type="scientific">Callosobruchus maculatus</name>
    <name type="common">Southern cowpea weevil</name>
    <name type="synonym">Pulse bruchid</name>
    <dbReference type="NCBI Taxonomy" id="64391"/>
    <lineage>
        <taxon>Eukaryota</taxon>
        <taxon>Metazoa</taxon>
        <taxon>Ecdysozoa</taxon>
        <taxon>Arthropoda</taxon>
        <taxon>Hexapoda</taxon>
        <taxon>Insecta</taxon>
        <taxon>Pterygota</taxon>
        <taxon>Neoptera</taxon>
        <taxon>Endopterygota</taxon>
        <taxon>Coleoptera</taxon>
        <taxon>Polyphaga</taxon>
        <taxon>Cucujiformia</taxon>
        <taxon>Chrysomeloidea</taxon>
        <taxon>Chrysomelidae</taxon>
        <taxon>Bruchinae</taxon>
        <taxon>Bruchini</taxon>
        <taxon>Callosobruchus</taxon>
    </lineage>
</organism>
<keyword evidence="4 9" id="KW-0805">Transcription regulation</keyword>
<comment type="subcellular location">
    <subcellularLocation>
        <location evidence="1 9">Nucleus</location>
    </subcellularLocation>
</comment>
<evidence type="ECO:0000256" key="3">
    <source>
        <dbReference type="ARBA" id="ARBA00019621"/>
    </source>
</evidence>
<evidence type="ECO:0000256" key="4">
    <source>
        <dbReference type="ARBA" id="ARBA00023015"/>
    </source>
</evidence>
<feature type="compositionally biased region" description="Low complexity" evidence="10">
    <location>
        <begin position="167"/>
        <end position="176"/>
    </location>
</feature>
<dbReference type="GO" id="GO:0003712">
    <property type="term" value="F:transcription coregulator activity"/>
    <property type="evidence" value="ECO:0007669"/>
    <property type="project" value="InterPro"/>
</dbReference>
<name>A0A653BG78_CALMS</name>
<feature type="region of interest" description="Disordered" evidence="10">
    <location>
        <begin position="112"/>
        <end position="176"/>
    </location>
</feature>
<keyword evidence="5 9" id="KW-0010">Activator</keyword>
<dbReference type="FunFam" id="1.10.287.3490:FF:000001">
    <property type="entry name" value="Mediator of RNA polymerase II transcription subunit 11"/>
    <property type="match status" value="1"/>
</dbReference>
<dbReference type="Proteomes" id="UP000410492">
    <property type="component" value="Unassembled WGS sequence"/>
</dbReference>
<gene>
    <name evidence="9" type="primary">MED11</name>
    <name evidence="11" type="ORF">CALMAC_LOCUS727</name>
</gene>
<evidence type="ECO:0000256" key="7">
    <source>
        <dbReference type="ARBA" id="ARBA00023242"/>
    </source>
</evidence>
<dbReference type="Gene3D" id="1.10.287.3490">
    <property type="match status" value="1"/>
</dbReference>
<evidence type="ECO:0000256" key="6">
    <source>
        <dbReference type="ARBA" id="ARBA00023163"/>
    </source>
</evidence>
<dbReference type="GO" id="GO:0016592">
    <property type="term" value="C:mediator complex"/>
    <property type="evidence" value="ECO:0007669"/>
    <property type="project" value="InterPro"/>
</dbReference>
<comment type="similarity">
    <text evidence="2 9">Belongs to the Mediator complex subunit 11 family.</text>
</comment>
<proteinExistence type="inferred from homology"/>
<reference evidence="11 12" key="1">
    <citation type="submission" date="2019-01" db="EMBL/GenBank/DDBJ databases">
        <authorList>
            <person name="Sayadi A."/>
        </authorList>
    </citation>
    <scope>NUCLEOTIDE SEQUENCE [LARGE SCALE GENOMIC DNA]</scope>
</reference>
<dbReference type="InterPro" id="IPR019404">
    <property type="entry name" value="Mediator_Med11"/>
</dbReference>
<evidence type="ECO:0000256" key="2">
    <source>
        <dbReference type="ARBA" id="ARBA00008186"/>
    </source>
</evidence>
<evidence type="ECO:0000256" key="10">
    <source>
        <dbReference type="SAM" id="MobiDB-lite"/>
    </source>
</evidence>
<keyword evidence="6 9" id="KW-0804">Transcription</keyword>
<comment type="function">
    <text evidence="9">Component of the Mediator complex, a coactivator involved in the regulated transcription of nearly all RNA polymerase II-dependent genes. Mediator functions as a bridge to convey information from gene-specific regulatory proteins to the basal RNA polymerase II transcription machinery. Mediator is recruited to promoters by direct interactions with regulatory proteins and serves as a scaffold for the assembly of a functional pre-initiation complex with RNA polymerase II and the general transcription factors.</text>
</comment>